<dbReference type="EMBL" id="CP045929">
    <property type="protein sequence ID" value="QGK69614.1"/>
    <property type="molecule type" value="Genomic_DNA"/>
</dbReference>
<dbReference type="Pfam" id="PF00211">
    <property type="entry name" value="Guanylate_cyc"/>
    <property type="match status" value="1"/>
</dbReference>
<dbReference type="InterPro" id="IPR001054">
    <property type="entry name" value="A/G_cyclase"/>
</dbReference>
<feature type="compositionally biased region" description="Basic and acidic residues" evidence="2">
    <location>
        <begin position="1"/>
        <end position="16"/>
    </location>
</feature>
<dbReference type="SMART" id="SM00044">
    <property type="entry name" value="CYCc"/>
    <property type="match status" value="1"/>
</dbReference>
<dbReference type="PANTHER" id="PTHR43081:SF19">
    <property type="entry name" value="PH-SENSITIVE ADENYLATE CYCLASE RV1264"/>
    <property type="match status" value="1"/>
</dbReference>
<dbReference type="InterPro" id="IPR050697">
    <property type="entry name" value="Adenylyl/Guanylyl_Cyclase_3/4"/>
</dbReference>
<gene>
    <name evidence="4" type="ORF">GIY23_08865</name>
</gene>
<dbReference type="GO" id="GO:0004016">
    <property type="term" value="F:adenylate cyclase activity"/>
    <property type="evidence" value="ECO:0007669"/>
    <property type="project" value="UniProtKB-ARBA"/>
</dbReference>
<dbReference type="AlphaFoldDB" id="A0A5Q3Q8T1"/>
<dbReference type="CDD" id="cd07302">
    <property type="entry name" value="CHD"/>
    <property type="match status" value="1"/>
</dbReference>
<dbReference type="PANTHER" id="PTHR43081">
    <property type="entry name" value="ADENYLATE CYCLASE, TERMINAL-DIFFERENTIATION SPECIFIC-RELATED"/>
    <property type="match status" value="1"/>
</dbReference>
<dbReference type="PROSITE" id="PS50125">
    <property type="entry name" value="GUANYLATE_CYCLASE_2"/>
    <property type="match status" value="1"/>
</dbReference>
<dbReference type="KEGG" id="sace:GIY23_08865"/>
<comment type="similarity">
    <text evidence="1">Belongs to the adenylyl cyclase class-3 family.</text>
</comment>
<evidence type="ECO:0000313" key="4">
    <source>
        <dbReference type="EMBL" id="QGK69614.1"/>
    </source>
</evidence>
<feature type="domain" description="Guanylate cyclase" evidence="3">
    <location>
        <begin position="173"/>
        <end position="282"/>
    </location>
</feature>
<name>A0A5Q3Q8T1_9PSEU</name>
<evidence type="ECO:0000256" key="2">
    <source>
        <dbReference type="SAM" id="MobiDB-lite"/>
    </source>
</evidence>
<proteinExistence type="inferred from homology"/>
<dbReference type="Proteomes" id="UP000371041">
    <property type="component" value="Chromosome"/>
</dbReference>
<dbReference type="GO" id="GO:0035556">
    <property type="term" value="P:intracellular signal transduction"/>
    <property type="evidence" value="ECO:0007669"/>
    <property type="project" value="InterPro"/>
</dbReference>
<dbReference type="Gene3D" id="3.30.70.1230">
    <property type="entry name" value="Nucleotide cyclase"/>
    <property type="match status" value="1"/>
</dbReference>
<dbReference type="GO" id="GO:0006171">
    <property type="term" value="P:cAMP biosynthetic process"/>
    <property type="evidence" value="ECO:0007669"/>
    <property type="project" value="TreeGrafter"/>
</dbReference>
<evidence type="ECO:0000313" key="5">
    <source>
        <dbReference type="Proteomes" id="UP000371041"/>
    </source>
</evidence>
<keyword evidence="5" id="KW-1185">Reference proteome</keyword>
<reference evidence="5" key="1">
    <citation type="submission" date="2019-11" db="EMBL/GenBank/DDBJ databases">
        <title>The complete genome sequence of Saccharopolyspora sp. E2A.</title>
        <authorList>
            <person name="Zhang G."/>
        </authorList>
    </citation>
    <scope>NUCLEOTIDE SEQUENCE [LARGE SCALE GENOMIC DNA]</scope>
    <source>
        <strain evidence="5">E2A</strain>
    </source>
</reference>
<evidence type="ECO:0000259" key="3">
    <source>
        <dbReference type="PROSITE" id="PS50125"/>
    </source>
</evidence>
<organism evidence="4 5">
    <name type="scientific">Allosaccharopolyspora coralli</name>
    <dbReference type="NCBI Taxonomy" id="2665642"/>
    <lineage>
        <taxon>Bacteria</taxon>
        <taxon>Bacillati</taxon>
        <taxon>Actinomycetota</taxon>
        <taxon>Actinomycetes</taxon>
        <taxon>Pseudonocardiales</taxon>
        <taxon>Pseudonocardiaceae</taxon>
        <taxon>Allosaccharopolyspora</taxon>
    </lineage>
</organism>
<protein>
    <submittedName>
        <fullName evidence="4">Adenylate/guanylate cyclase domain-containing protein</fullName>
    </submittedName>
</protein>
<dbReference type="SUPFAM" id="SSF55073">
    <property type="entry name" value="Nucleotide cyclase"/>
    <property type="match status" value="1"/>
</dbReference>
<sequence length="331" mass="36339">MCSLSERTDDSGRTRADPGGVHRVLLGDAPRYTKAEVARVAEVELSRAEQLWQAMGFAHVADDEVAFTDADVDALRMLVQLVSAEVITPEMETAVARSLARTMARLADWQLDIFRSVLGETFATDRQTTAEFAEAVVPVMGRLQEYVWRRHLAAAASRELTRNDPRTQVHTQVVGFADLVGYTRLIRDFSEIELGRLIDEFEDLATRVVAQNHGQIVKTVGDEVLFVAPSEAAAAEIGLRLHEMIAAATDVPPLRIGMAMGPVLGRFGDVYGSTVNIASRLTSLAKPATVLVDAELAAPLREDARYDLTPIGATKVRGFRGLRAWVLRRCE</sequence>
<accession>A0A5Q3Q8T1</accession>
<dbReference type="InterPro" id="IPR029787">
    <property type="entry name" value="Nucleotide_cyclase"/>
</dbReference>
<evidence type="ECO:0000256" key="1">
    <source>
        <dbReference type="ARBA" id="ARBA00005381"/>
    </source>
</evidence>
<feature type="region of interest" description="Disordered" evidence="2">
    <location>
        <begin position="1"/>
        <end position="20"/>
    </location>
</feature>